<dbReference type="GO" id="GO:0000160">
    <property type="term" value="P:phosphorelay signal transduction system"/>
    <property type="evidence" value="ECO:0007669"/>
    <property type="project" value="InterPro"/>
</dbReference>
<dbReference type="InterPro" id="IPR011006">
    <property type="entry name" value="CheY-like_superfamily"/>
</dbReference>
<gene>
    <name evidence="4" type="ORF">MiSe_45580</name>
</gene>
<dbReference type="Pfam" id="PF00072">
    <property type="entry name" value="Response_reg"/>
    <property type="match status" value="1"/>
</dbReference>
<reference evidence="4" key="1">
    <citation type="submission" date="2019-10" db="EMBL/GenBank/DDBJ databases">
        <title>Draft genome sequece of Microseira wollei NIES-4236.</title>
        <authorList>
            <person name="Yamaguchi H."/>
            <person name="Suzuki S."/>
            <person name="Kawachi M."/>
        </authorList>
    </citation>
    <scope>NUCLEOTIDE SEQUENCE</scope>
    <source>
        <strain evidence="4">NIES-4236</strain>
    </source>
</reference>
<dbReference type="InterPro" id="IPR001789">
    <property type="entry name" value="Sig_transdc_resp-reg_receiver"/>
</dbReference>
<dbReference type="PANTHER" id="PTHR44591">
    <property type="entry name" value="STRESS RESPONSE REGULATOR PROTEIN 1"/>
    <property type="match status" value="1"/>
</dbReference>
<dbReference type="Proteomes" id="UP001050975">
    <property type="component" value="Unassembled WGS sequence"/>
</dbReference>
<name>A0AAV3XE90_9CYAN</name>
<feature type="modified residue" description="4-aspartylphosphate" evidence="2">
    <location>
        <position position="62"/>
    </location>
</feature>
<dbReference type="SUPFAM" id="SSF52172">
    <property type="entry name" value="CheY-like"/>
    <property type="match status" value="1"/>
</dbReference>
<sequence>MCKPVILCVDDEKIVLQSLKTQLKSAFGDAYIYEVAEDGDEAIELINELKDEGMKIILLVSDWLMPGMKGDEFLIRVHQEFPNIIKIMLTGQADEQAIARAKEQANIHSCLYKPWAEEELIETIQSAIAKL</sequence>
<dbReference type="Gene3D" id="3.40.50.2300">
    <property type="match status" value="1"/>
</dbReference>
<evidence type="ECO:0000259" key="3">
    <source>
        <dbReference type="PROSITE" id="PS50110"/>
    </source>
</evidence>
<protein>
    <submittedName>
        <fullName evidence="4">Two-component response regulator</fullName>
    </submittedName>
</protein>
<keyword evidence="5" id="KW-1185">Reference proteome</keyword>
<evidence type="ECO:0000313" key="5">
    <source>
        <dbReference type="Proteomes" id="UP001050975"/>
    </source>
</evidence>
<dbReference type="AlphaFoldDB" id="A0AAV3XE90"/>
<evidence type="ECO:0000313" key="4">
    <source>
        <dbReference type="EMBL" id="GET39786.1"/>
    </source>
</evidence>
<evidence type="ECO:0000256" key="1">
    <source>
        <dbReference type="ARBA" id="ARBA00022553"/>
    </source>
</evidence>
<accession>A0AAV3XE90</accession>
<organism evidence="4 5">
    <name type="scientific">Microseira wollei NIES-4236</name>
    <dbReference type="NCBI Taxonomy" id="2530354"/>
    <lineage>
        <taxon>Bacteria</taxon>
        <taxon>Bacillati</taxon>
        <taxon>Cyanobacteriota</taxon>
        <taxon>Cyanophyceae</taxon>
        <taxon>Oscillatoriophycideae</taxon>
        <taxon>Aerosakkonematales</taxon>
        <taxon>Aerosakkonemataceae</taxon>
        <taxon>Microseira</taxon>
    </lineage>
</organism>
<proteinExistence type="predicted"/>
<feature type="domain" description="Response regulatory" evidence="3">
    <location>
        <begin position="5"/>
        <end position="128"/>
    </location>
</feature>
<dbReference type="PROSITE" id="PS50110">
    <property type="entry name" value="RESPONSE_REGULATORY"/>
    <property type="match status" value="1"/>
</dbReference>
<dbReference type="SMART" id="SM00448">
    <property type="entry name" value="REC"/>
    <property type="match status" value="1"/>
</dbReference>
<dbReference type="PANTHER" id="PTHR44591:SF19">
    <property type="entry name" value="TWO-COMPONENT RESPONSE REGULATOR-RELATED"/>
    <property type="match status" value="1"/>
</dbReference>
<evidence type="ECO:0000256" key="2">
    <source>
        <dbReference type="PROSITE-ProRule" id="PRU00169"/>
    </source>
</evidence>
<comment type="caution">
    <text evidence="4">The sequence shown here is derived from an EMBL/GenBank/DDBJ whole genome shotgun (WGS) entry which is preliminary data.</text>
</comment>
<dbReference type="EMBL" id="BLAY01000074">
    <property type="protein sequence ID" value="GET39786.1"/>
    <property type="molecule type" value="Genomic_DNA"/>
</dbReference>
<keyword evidence="1 2" id="KW-0597">Phosphoprotein</keyword>
<dbReference type="InterPro" id="IPR050595">
    <property type="entry name" value="Bact_response_regulator"/>
</dbReference>
<dbReference type="RefSeq" id="WP_226585341.1">
    <property type="nucleotide sequence ID" value="NZ_BLAY01000074.1"/>
</dbReference>